<dbReference type="EMBL" id="JBHFAA010000025">
    <property type="protein sequence ID" value="MFC1428534.1"/>
    <property type="molecule type" value="Genomic_DNA"/>
</dbReference>
<comment type="caution">
    <text evidence="1">The sequence shown here is derived from an EMBL/GenBank/DDBJ whole genome shotgun (WGS) entry which is preliminary data.</text>
</comment>
<dbReference type="RefSeq" id="WP_380527930.1">
    <property type="nucleotide sequence ID" value="NZ_JBHFAA010000025.1"/>
</dbReference>
<name>A0ABV6WSG1_9ACTN</name>
<dbReference type="Proteomes" id="UP001592529">
    <property type="component" value="Unassembled WGS sequence"/>
</dbReference>
<accession>A0ABV6WSG1</accession>
<protein>
    <submittedName>
        <fullName evidence="1">Uncharacterized protein</fullName>
    </submittedName>
</protein>
<organism evidence="1 2">
    <name type="scientific">Streptacidiphilus alkalitolerans</name>
    <dbReference type="NCBI Taxonomy" id="3342712"/>
    <lineage>
        <taxon>Bacteria</taxon>
        <taxon>Bacillati</taxon>
        <taxon>Actinomycetota</taxon>
        <taxon>Actinomycetes</taxon>
        <taxon>Kitasatosporales</taxon>
        <taxon>Streptomycetaceae</taxon>
        <taxon>Streptacidiphilus</taxon>
    </lineage>
</organism>
<evidence type="ECO:0000313" key="1">
    <source>
        <dbReference type="EMBL" id="MFC1428534.1"/>
    </source>
</evidence>
<evidence type="ECO:0000313" key="2">
    <source>
        <dbReference type="Proteomes" id="UP001592529"/>
    </source>
</evidence>
<sequence>MALRYIGVDPDTKNGGSPTVWLDPDATEIVIQGWMLNEPLGADAHQAHTAASPVPSAVRVPVRLATVLRQACEAADRLPVGTVHAAELVWPGALLDAAAGEIIVRGWSPDDGLLAQIHQTPAPDHAPGIPAGEAAVRLPVHQVAALREACDAADRLG</sequence>
<proteinExistence type="predicted"/>
<keyword evidence="2" id="KW-1185">Reference proteome</keyword>
<gene>
    <name evidence="1" type="ORF">ACEZCY_35770</name>
</gene>
<reference evidence="1 2" key="1">
    <citation type="submission" date="2024-09" db="EMBL/GenBank/DDBJ databases">
        <authorList>
            <person name="Lee S.D."/>
        </authorList>
    </citation>
    <scope>NUCLEOTIDE SEQUENCE [LARGE SCALE GENOMIC DNA]</scope>
    <source>
        <strain evidence="1 2">N1-12</strain>
    </source>
</reference>